<dbReference type="HOGENOM" id="CLU_3279030_0_0_6"/>
<dbReference type="KEGG" id="yey:Y11_07411"/>
<sequence length="41" mass="4504">MKGRTKRGGDETTLIDFISDSALLESILRIAKDEGRIDGPK</sequence>
<evidence type="ECO:0000313" key="2">
    <source>
        <dbReference type="Proteomes" id="UP000008084"/>
    </source>
</evidence>
<organism evidence="1 2">
    <name type="scientific">Yersinia enterocolitica subsp. palearctica serotype O:3 (strain DSM 13030 / CIP 106945 / Y11)</name>
    <dbReference type="NCBI Taxonomy" id="930944"/>
    <lineage>
        <taxon>Bacteria</taxon>
        <taxon>Pseudomonadati</taxon>
        <taxon>Pseudomonadota</taxon>
        <taxon>Gammaproteobacteria</taxon>
        <taxon>Enterobacterales</taxon>
        <taxon>Yersiniaceae</taxon>
        <taxon>Yersinia</taxon>
    </lineage>
</organism>
<dbReference type="GeneID" id="31412363"/>
<dbReference type="GO" id="GO:0003677">
    <property type="term" value="F:DNA binding"/>
    <property type="evidence" value="ECO:0007669"/>
    <property type="project" value="UniProtKB-KW"/>
</dbReference>
<accession>A0A0H3NQG2</accession>
<reference evidence="1 2" key="1">
    <citation type="journal article" date="2011" name="J. Bacteriol.">
        <title>Complete genome sequence of Yersinia enterocolitica subsp. palearctica serogroup O:3.</title>
        <authorList>
            <person name="Batzilla J."/>
            <person name="Hoper D."/>
            <person name="Antonenka U."/>
            <person name="Heesemann J."/>
            <person name="Rakin A."/>
        </authorList>
    </citation>
    <scope>NUCLEOTIDE SEQUENCE [LARGE SCALE GENOMIC DNA]</scope>
    <source>
        <strain evidence="2">DSM 13030 / CIP 106945 / Y11</strain>
    </source>
</reference>
<dbReference type="AlphaFoldDB" id="A0A0H3NQG2"/>
<name>A0A0H3NQG2_YERE1</name>
<protein>
    <submittedName>
        <fullName evidence="1">Putative DNA-binding protein</fullName>
    </submittedName>
</protein>
<keyword evidence="1" id="KW-0238">DNA-binding</keyword>
<dbReference type="EMBL" id="FR729477">
    <property type="protein sequence ID" value="CBY27440.1"/>
    <property type="molecule type" value="Genomic_DNA"/>
</dbReference>
<gene>
    <name evidence="1" type="ordered locus">Y11_07411</name>
</gene>
<dbReference type="Proteomes" id="UP000008084">
    <property type="component" value="Chromosome"/>
</dbReference>
<proteinExistence type="predicted"/>
<evidence type="ECO:0000313" key="1">
    <source>
        <dbReference type="EMBL" id="CBY27440.1"/>
    </source>
</evidence>
<dbReference type="RefSeq" id="WP_005179082.1">
    <property type="nucleotide sequence ID" value="NC_017564.1"/>
</dbReference>
<dbReference type="PATRIC" id="fig|930944.6.peg.732"/>